<reference evidence="19 20" key="1">
    <citation type="submission" date="2006-08" db="EMBL/GenBank/DDBJ databases">
        <title>Complete sequence of Maricaulis maris MCS10.</title>
        <authorList>
            <consortium name="US DOE Joint Genome Institute"/>
            <person name="Copeland A."/>
            <person name="Lucas S."/>
            <person name="Lapidus A."/>
            <person name="Barry K."/>
            <person name="Detter J.C."/>
            <person name="Glavina del Rio T."/>
            <person name="Hammon N."/>
            <person name="Israni S."/>
            <person name="Dalin E."/>
            <person name="Tice H."/>
            <person name="Pitluck S."/>
            <person name="Saunders E."/>
            <person name="Brettin T."/>
            <person name="Bruce D."/>
            <person name="Han C."/>
            <person name="Tapia R."/>
            <person name="Gilna P."/>
            <person name="Schmutz J."/>
            <person name="Larimer F."/>
            <person name="Land M."/>
            <person name="Hauser L."/>
            <person name="Kyrpides N."/>
            <person name="Mikhailova N."/>
            <person name="Viollier P."/>
            <person name="Stephens C."/>
            <person name="Richardson P."/>
        </authorList>
    </citation>
    <scope>NUCLEOTIDE SEQUENCE [LARGE SCALE GENOMIC DNA]</scope>
    <source>
        <strain evidence="19 20">MCS10</strain>
    </source>
</reference>
<dbReference type="STRING" id="394221.Mmar10_2643"/>
<dbReference type="Pfam" id="PF04055">
    <property type="entry name" value="Radical_SAM"/>
    <property type="match status" value="1"/>
</dbReference>
<comment type="cofactor">
    <cofactor evidence="15 17">
        <name>[4Fe-4S] cluster</name>
        <dbReference type="ChEBI" id="CHEBI:49883"/>
    </cofactor>
    <text evidence="15 17">Binds 1 [4Fe-4S] cluster. The cluster is coordinated with 3 cysteines and an exchangeable S-adenosyl-L-methionine.</text>
</comment>
<dbReference type="InterPro" id="IPR023404">
    <property type="entry name" value="rSAM_horseshoe"/>
</dbReference>
<dbReference type="GO" id="GO:0051539">
    <property type="term" value="F:4 iron, 4 sulfur cluster binding"/>
    <property type="evidence" value="ECO:0007669"/>
    <property type="project" value="UniProtKB-KW"/>
</dbReference>
<feature type="binding site" evidence="16">
    <location>
        <position position="54"/>
    </location>
    <ligand>
        <name>S-adenosyl-L-methionine</name>
        <dbReference type="ChEBI" id="CHEBI:59789"/>
        <label>1</label>
    </ligand>
</feature>
<keyword evidence="11 15" id="KW-0411">Iron-sulfur</keyword>
<dbReference type="InterPro" id="IPR058240">
    <property type="entry name" value="rSAM_sf"/>
</dbReference>
<dbReference type="PIRSF" id="PIRSF000167">
    <property type="entry name" value="HemN"/>
    <property type="match status" value="1"/>
</dbReference>
<dbReference type="Gene3D" id="1.10.10.920">
    <property type="match status" value="1"/>
</dbReference>
<name>Q0ALB4_MARMM</name>
<dbReference type="Proteomes" id="UP000001964">
    <property type="component" value="Chromosome"/>
</dbReference>
<dbReference type="InterPro" id="IPR007197">
    <property type="entry name" value="rSAM"/>
</dbReference>
<dbReference type="NCBIfam" id="TIGR00538">
    <property type="entry name" value="hemN"/>
    <property type="match status" value="1"/>
</dbReference>
<keyword evidence="10 15" id="KW-0408">Iron</keyword>
<dbReference type="PANTHER" id="PTHR13932">
    <property type="entry name" value="COPROPORPHYRINIGEN III OXIDASE"/>
    <property type="match status" value="1"/>
</dbReference>
<dbReference type="SFLD" id="SFLDS00029">
    <property type="entry name" value="Radical_SAM"/>
    <property type="match status" value="1"/>
</dbReference>
<feature type="binding site" evidence="17">
    <location>
        <position position="64"/>
    </location>
    <ligand>
        <name>[4Fe-4S] cluster</name>
        <dbReference type="ChEBI" id="CHEBI:49883"/>
        <note>4Fe-4S-S-AdoMet</note>
    </ligand>
</feature>
<feature type="binding site" evidence="16">
    <location>
        <position position="171"/>
    </location>
    <ligand>
        <name>S-adenosyl-L-methionine</name>
        <dbReference type="ChEBI" id="CHEBI:59789"/>
        <label>2</label>
    </ligand>
</feature>
<sequence>MPDDAPRFIAKYALEAVPRYTSYPPATKFHGKVGLADWQRWMTQQDKNPALSIYVHIPFCKSMCWYCGCHTTIPNAHRRVEHYLAALDIDIRRRAESAPPDGRVCHIHFGGGSPDMLKPEEFRAVMQQIRASFNVAPDAEIAVELDPRGLDSELCQAMAQTGVNRASLGVQDISHEVQKLIHRIQPLEIVQAAADKLRAVGISAINMDMMYGLPAQSVARVCETANAIAGMGADRVSVFGYAHVPWFKKHQRAIPEERLPGAAERFDQMLAANHTLSEAGYERIGFDHFARPADPLARAARDGSLRRNFQGYTTDPSTILIGLGASAISECPQGYVQTEPNPVRYANAVTSNADMIVRGVGRSMAQQAVASRIANLLCQFETEVEPGDPVDLAKDMLAEALVRIDDGRITLTEAGRPYVRNLAARIDPAFRSTTEQHSVAV</sequence>
<comment type="subunit">
    <text evidence="4">Monomer.</text>
</comment>
<feature type="binding site" evidence="17">
    <location>
        <position position="67"/>
    </location>
    <ligand>
        <name>[4Fe-4S] cluster</name>
        <dbReference type="ChEBI" id="CHEBI:49883"/>
        <note>4Fe-4S-S-AdoMet</note>
    </ligand>
</feature>
<dbReference type="GO" id="GO:0046872">
    <property type="term" value="F:metal ion binding"/>
    <property type="evidence" value="ECO:0007669"/>
    <property type="project" value="UniProtKB-KW"/>
</dbReference>
<dbReference type="KEGG" id="mmr:Mmar10_2643"/>
<dbReference type="GO" id="GO:0006782">
    <property type="term" value="P:protoporphyrinogen IX biosynthetic process"/>
    <property type="evidence" value="ECO:0007669"/>
    <property type="project" value="UniProtKB-UniPathway"/>
</dbReference>
<evidence type="ECO:0000256" key="6">
    <source>
        <dbReference type="ARBA" id="ARBA00022490"/>
    </source>
</evidence>
<dbReference type="OrthoDB" id="9808022at2"/>
<keyword evidence="9 15" id="KW-0560">Oxidoreductase</keyword>
<dbReference type="UniPathway" id="UPA00251">
    <property type="reaction ID" value="UER00323"/>
</dbReference>
<keyword evidence="8 15" id="KW-0479">Metal-binding</keyword>
<evidence type="ECO:0000256" key="5">
    <source>
        <dbReference type="ARBA" id="ARBA00022485"/>
    </source>
</evidence>
<dbReference type="PANTHER" id="PTHR13932:SF6">
    <property type="entry name" value="OXYGEN-INDEPENDENT COPROPORPHYRINOGEN III OXIDASE"/>
    <property type="match status" value="1"/>
</dbReference>
<dbReference type="RefSeq" id="WP_011644573.1">
    <property type="nucleotide sequence ID" value="NC_008347.1"/>
</dbReference>
<dbReference type="InterPro" id="IPR034505">
    <property type="entry name" value="Coproporphyrinogen-III_oxidase"/>
</dbReference>
<feature type="binding site" evidence="16">
    <location>
        <position position="183"/>
    </location>
    <ligand>
        <name>S-adenosyl-L-methionine</name>
        <dbReference type="ChEBI" id="CHEBI:59789"/>
        <label>2</label>
    </ligand>
</feature>
<evidence type="ECO:0000256" key="14">
    <source>
        <dbReference type="ARBA" id="ARBA00048321"/>
    </source>
</evidence>
<evidence type="ECO:0000256" key="17">
    <source>
        <dbReference type="PIRSR" id="PIRSR000167-2"/>
    </source>
</evidence>
<keyword evidence="5 15" id="KW-0004">4Fe-4S</keyword>
<keyword evidence="7 15" id="KW-0949">S-adenosyl-L-methionine</keyword>
<dbReference type="SUPFAM" id="SSF102114">
    <property type="entry name" value="Radical SAM enzymes"/>
    <property type="match status" value="1"/>
</dbReference>
<evidence type="ECO:0000259" key="18">
    <source>
        <dbReference type="PROSITE" id="PS51918"/>
    </source>
</evidence>
<keyword evidence="20" id="KW-1185">Reference proteome</keyword>
<feature type="binding site" evidence="16">
    <location>
        <position position="144"/>
    </location>
    <ligand>
        <name>S-adenosyl-L-methionine</name>
        <dbReference type="ChEBI" id="CHEBI:59789"/>
        <label>1</label>
    </ligand>
</feature>
<gene>
    <name evidence="19" type="ordered locus">Mmar10_2643</name>
</gene>
<evidence type="ECO:0000256" key="8">
    <source>
        <dbReference type="ARBA" id="ARBA00022723"/>
    </source>
</evidence>
<dbReference type="SFLD" id="SFLDG01065">
    <property type="entry name" value="anaerobic_coproporphyrinogen-I"/>
    <property type="match status" value="1"/>
</dbReference>
<dbReference type="InterPro" id="IPR004558">
    <property type="entry name" value="Coprogen_oxidase_HemN"/>
</dbReference>
<comment type="similarity">
    <text evidence="3 15">Belongs to the anaerobic coproporphyrinogen-III oxidase family.</text>
</comment>
<feature type="binding site" evidence="16">
    <location>
        <begin position="66"/>
        <end position="68"/>
    </location>
    <ligand>
        <name>S-adenosyl-L-methionine</name>
        <dbReference type="ChEBI" id="CHEBI:59789"/>
        <label>2</label>
    </ligand>
</feature>
<dbReference type="SMART" id="SM00729">
    <property type="entry name" value="Elp3"/>
    <property type="match status" value="1"/>
</dbReference>
<evidence type="ECO:0000256" key="16">
    <source>
        <dbReference type="PIRSR" id="PIRSR000167-1"/>
    </source>
</evidence>
<evidence type="ECO:0000256" key="13">
    <source>
        <dbReference type="ARBA" id="ARBA00024295"/>
    </source>
</evidence>
<evidence type="ECO:0000256" key="11">
    <source>
        <dbReference type="ARBA" id="ARBA00023014"/>
    </source>
</evidence>
<dbReference type="eggNOG" id="COG0635">
    <property type="taxonomic scope" value="Bacteria"/>
</dbReference>
<feature type="binding site" evidence="17">
    <location>
        <position position="60"/>
    </location>
    <ligand>
        <name>[4Fe-4S] cluster</name>
        <dbReference type="ChEBI" id="CHEBI:49883"/>
        <note>4Fe-4S-S-AdoMet</note>
    </ligand>
</feature>
<organism evidence="19 20">
    <name type="scientific">Maricaulis maris (strain MCS10)</name>
    <name type="common">Caulobacter maris</name>
    <dbReference type="NCBI Taxonomy" id="394221"/>
    <lineage>
        <taxon>Bacteria</taxon>
        <taxon>Pseudomonadati</taxon>
        <taxon>Pseudomonadota</taxon>
        <taxon>Alphaproteobacteria</taxon>
        <taxon>Maricaulales</taxon>
        <taxon>Maricaulaceae</taxon>
        <taxon>Maricaulis</taxon>
    </lineage>
</organism>
<evidence type="ECO:0000256" key="12">
    <source>
        <dbReference type="ARBA" id="ARBA00023244"/>
    </source>
</evidence>
<evidence type="ECO:0000313" key="19">
    <source>
        <dbReference type="EMBL" id="ABI66929.1"/>
    </source>
</evidence>
<dbReference type="GO" id="GO:0051989">
    <property type="term" value="F:coproporphyrinogen dehydrogenase activity"/>
    <property type="evidence" value="ECO:0007669"/>
    <property type="project" value="UniProtKB-EC"/>
</dbReference>
<comment type="subcellular location">
    <subcellularLocation>
        <location evidence="1 15">Cytoplasm</location>
    </subcellularLocation>
</comment>
<proteinExistence type="inferred from homology"/>
<keyword evidence="12 15" id="KW-0627">Porphyrin biosynthesis</keyword>
<dbReference type="InterPro" id="IPR006638">
    <property type="entry name" value="Elp3/MiaA/NifB-like_rSAM"/>
</dbReference>
<feature type="binding site" evidence="16">
    <location>
        <position position="111"/>
    </location>
    <ligand>
        <name>S-adenosyl-L-methionine</name>
        <dbReference type="ChEBI" id="CHEBI:59789"/>
        <label>1</label>
    </ligand>
</feature>
<protein>
    <recommendedName>
        <fullName evidence="15">Coproporphyrinogen-III oxidase</fullName>
        <ecNumber evidence="15">1.3.98.3</ecNumber>
    </recommendedName>
</protein>
<feature type="binding site" evidence="16">
    <location>
        <position position="242"/>
    </location>
    <ligand>
        <name>S-adenosyl-L-methionine</name>
        <dbReference type="ChEBI" id="CHEBI:59789"/>
        <label>2</label>
    </ligand>
</feature>
<accession>Q0ALB4</accession>
<evidence type="ECO:0000256" key="2">
    <source>
        <dbReference type="ARBA" id="ARBA00004785"/>
    </source>
</evidence>
<evidence type="ECO:0000313" key="20">
    <source>
        <dbReference type="Proteomes" id="UP000001964"/>
    </source>
</evidence>
<dbReference type="PROSITE" id="PS51918">
    <property type="entry name" value="RADICAL_SAM"/>
    <property type="match status" value="1"/>
</dbReference>
<dbReference type="GO" id="GO:0005737">
    <property type="term" value="C:cytoplasm"/>
    <property type="evidence" value="ECO:0007669"/>
    <property type="project" value="UniProtKB-SubCell"/>
</dbReference>
<comment type="pathway">
    <text evidence="2 15">Porphyrin-containing compound metabolism; protoporphyrin-IX biosynthesis; protoporphyrinogen-IX from coproporphyrinogen-III (AdoMet route): step 1/1.</text>
</comment>
<dbReference type="EMBL" id="CP000449">
    <property type="protein sequence ID" value="ABI66929.1"/>
    <property type="molecule type" value="Genomic_DNA"/>
</dbReference>
<evidence type="ECO:0000256" key="3">
    <source>
        <dbReference type="ARBA" id="ARBA00005493"/>
    </source>
</evidence>
<dbReference type="GO" id="GO:0004109">
    <property type="term" value="F:coproporphyrinogen oxidase activity"/>
    <property type="evidence" value="ECO:0007669"/>
    <property type="project" value="InterPro"/>
</dbReference>
<dbReference type="Gene3D" id="3.80.30.20">
    <property type="entry name" value="tm_1862 like domain"/>
    <property type="match status" value="1"/>
</dbReference>
<comment type="function">
    <text evidence="13">Involved in the heme biosynthesis. Catalyzes the anaerobic oxidative decarboxylation of propionate groups of rings A and B of coproporphyrinogen III to yield the vinyl groups in protoporphyrinogen IX.</text>
</comment>
<comment type="catalytic activity">
    <reaction evidence="14 15">
        <text>coproporphyrinogen III + 2 S-adenosyl-L-methionine = protoporphyrinogen IX + 2 5'-deoxyadenosine + 2 L-methionine + 2 CO2</text>
        <dbReference type="Rhea" id="RHEA:15425"/>
        <dbReference type="ChEBI" id="CHEBI:16526"/>
        <dbReference type="ChEBI" id="CHEBI:17319"/>
        <dbReference type="ChEBI" id="CHEBI:57307"/>
        <dbReference type="ChEBI" id="CHEBI:57309"/>
        <dbReference type="ChEBI" id="CHEBI:57844"/>
        <dbReference type="ChEBI" id="CHEBI:59789"/>
        <dbReference type="EC" id="1.3.98.3"/>
    </reaction>
</comment>
<feature type="binding site" evidence="16">
    <location>
        <position position="208"/>
    </location>
    <ligand>
        <name>S-adenosyl-L-methionine</name>
        <dbReference type="ChEBI" id="CHEBI:59789"/>
        <label>2</label>
    </ligand>
</feature>
<keyword evidence="6 15" id="KW-0963">Cytoplasm</keyword>
<dbReference type="HOGENOM" id="CLU_027579_3_0_5"/>
<evidence type="ECO:0000256" key="4">
    <source>
        <dbReference type="ARBA" id="ARBA00011245"/>
    </source>
</evidence>
<feature type="domain" description="Radical SAM core" evidence="18">
    <location>
        <begin position="45"/>
        <end position="279"/>
    </location>
</feature>
<feature type="binding site" evidence="16">
    <location>
        <position position="328"/>
    </location>
    <ligand>
        <name>S-adenosyl-L-methionine</name>
        <dbReference type="ChEBI" id="CHEBI:59789"/>
        <label>1</label>
    </ligand>
</feature>
<dbReference type="AlphaFoldDB" id="Q0ALB4"/>
<dbReference type="EC" id="1.3.98.3" evidence="15"/>
<evidence type="ECO:0000256" key="10">
    <source>
        <dbReference type="ARBA" id="ARBA00023004"/>
    </source>
</evidence>
<evidence type="ECO:0000256" key="9">
    <source>
        <dbReference type="ARBA" id="ARBA00023002"/>
    </source>
</evidence>
<evidence type="ECO:0000256" key="7">
    <source>
        <dbReference type="ARBA" id="ARBA00022691"/>
    </source>
</evidence>
<evidence type="ECO:0000256" key="15">
    <source>
        <dbReference type="PIRNR" id="PIRNR000167"/>
    </source>
</evidence>
<evidence type="ECO:0000256" key="1">
    <source>
        <dbReference type="ARBA" id="ARBA00004496"/>
    </source>
</evidence>